<dbReference type="PANTHER" id="PTHR32401:SF49">
    <property type="entry name" value="OS10G0129200 PROTEIN"/>
    <property type="match status" value="1"/>
</dbReference>
<dbReference type="STRING" id="2094558.A0A314ZEK6"/>
<keyword evidence="2 4" id="KW-0430">Lectin</keyword>
<evidence type="ECO:0000313" key="4">
    <source>
        <dbReference type="EMBL" id="PQQ15698.1"/>
    </source>
</evidence>
<dbReference type="Pfam" id="PF00139">
    <property type="entry name" value="Lectin_legB"/>
    <property type="match status" value="1"/>
</dbReference>
<keyword evidence="4" id="KW-0418">Kinase</keyword>
<dbReference type="GO" id="GO:0030246">
    <property type="term" value="F:carbohydrate binding"/>
    <property type="evidence" value="ECO:0007669"/>
    <property type="project" value="UniProtKB-KW"/>
</dbReference>
<organism evidence="4 5">
    <name type="scientific">Prunus yedoensis var. nudiflora</name>
    <dbReference type="NCBI Taxonomy" id="2094558"/>
    <lineage>
        <taxon>Eukaryota</taxon>
        <taxon>Viridiplantae</taxon>
        <taxon>Streptophyta</taxon>
        <taxon>Embryophyta</taxon>
        <taxon>Tracheophyta</taxon>
        <taxon>Spermatophyta</taxon>
        <taxon>Magnoliopsida</taxon>
        <taxon>eudicotyledons</taxon>
        <taxon>Gunneridae</taxon>
        <taxon>Pentapetalae</taxon>
        <taxon>rosids</taxon>
        <taxon>fabids</taxon>
        <taxon>Rosales</taxon>
        <taxon>Rosaceae</taxon>
        <taxon>Amygdaloideae</taxon>
        <taxon>Amygdaleae</taxon>
        <taxon>Prunus</taxon>
    </lineage>
</organism>
<keyword evidence="5" id="KW-1185">Reference proteome</keyword>
<dbReference type="EMBL" id="PJQY01000221">
    <property type="protein sequence ID" value="PQQ15698.1"/>
    <property type="molecule type" value="Genomic_DNA"/>
</dbReference>
<dbReference type="AlphaFoldDB" id="A0A314ZEK6"/>
<protein>
    <submittedName>
        <fullName evidence="4">L-type lectin-domain containing receptor kinase IX.1-like</fullName>
    </submittedName>
</protein>
<dbReference type="Proteomes" id="UP000250321">
    <property type="component" value="Unassembled WGS sequence"/>
</dbReference>
<evidence type="ECO:0000256" key="2">
    <source>
        <dbReference type="ARBA" id="ARBA00022734"/>
    </source>
</evidence>
<comment type="caution">
    <text evidence="4">The sequence shown here is derived from an EMBL/GenBank/DDBJ whole genome shotgun (WGS) entry which is preliminary data.</text>
</comment>
<proteinExistence type="inferred from homology"/>
<comment type="similarity">
    <text evidence="1">Belongs to the leguminous lectin family.</text>
</comment>
<dbReference type="InterPro" id="IPR001220">
    <property type="entry name" value="Legume_lectin_dom"/>
</dbReference>
<accession>A0A314ZEK6</accession>
<dbReference type="InterPro" id="IPR050258">
    <property type="entry name" value="Leguminous_Lectin"/>
</dbReference>
<reference evidence="4 5" key="1">
    <citation type="submission" date="2018-02" db="EMBL/GenBank/DDBJ databases">
        <title>Draft genome of wild Prunus yedoensis var. nudiflora.</title>
        <authorList>
            <person name="Baek S."/>
            <person name="Kim J.-H."/>
            <person name="Choi K."/>
            <person name="Kim G.-B."/>
            <person name="Cho A."/>
            <person name="Jang H."/>
            <person name="Shin C.-H."/>
            <person name="Yu H.-J."/>
            <person name="Mun J.-H."/>
        </authorList>
    </citation>
    <scope>NUCLEOTIDE SEQUENCE [LARGE SCALE GENOMIC DNA]</scope>
    <source>
        <strain evidence="5">cv. Jeju island</strain>
        <tissue evidence="4">Leaf</tissue>
    </source>
</reference>
<feature type="domain" description="Legume lectin" evidence="3">
    <location>
        <begin position="80"/>
        <end position="169"/>
    </location>
</feature>
<keyword evidence="4" id="KW-0675">Receptor</keyword>
<dbReference type="PANTHER" id="PTHR32401">
    <property type="entry name" value="CONCANAVALIN A-LIKE LECTIN FAMILY PROTEIN"/>
    <property type="match status" value="1"/>
</dbReference>
<dbReference type="SUPFAM" id="SSF49899">
    <property type="entry name" value="Concanavalin A-like lectins/glucanases"/>
    <property type="match status" value="1"/>
</dbReference>
<gene>
    <name evidence="4" type="ORF">Pyn_33118</name>
</gene>
<name>A0A314ZEK6_PRUYE</name>
<evidence type="ECO:0000313" key="5">
    <source>
        <dbReference type="Proteomes" id="UP000250321"/>
    </source>
</evidence>
<evidence type="ECO:0000259" key="3">
    <source>
        <dbReference type="Pfam" id="PF00139"/>
    </source>
</evidence>
<dbReference type="InterPro" id="IPR013320">
    <property type="entry name" value="ConA-like_dom_sf"/>
</dbReference>
<dbReference type="GO" id="GO:0016301">
    <property type="term" value="F:kinase activity"/>
    <property type="evidence" value="ECO:0007669"/>
    <property type="project" value="UniProtKB-KW"/>
</dbReference>
<keyword evidence="4" id="KW-0808">Transferase</keyword>
<evidence type="ECO:0000256" key="1">
    <source>
        <dbReference type="ARBA" id="ARBA00007606"/>
    </source>
</evidence>
<sequence length="185" mass="20326">MAVMGNSSAFIITTNTLHLPKLQFLLLLFFLLTPSATPLNFSFSSFNGNNLATITKEGDAVFDTKILRLTNSSTEGENSTTSFNFAIDSNNNSKYGDGLVFFIAPNDSSLNSVLGSGSSLGLPVDSKTPNVVGPRNQYPFVAVEFDIYQNTHEIVDDPAHEHVGIVNVNYCNQELDSRNFERYKK</sequence>
<dbReference type="Gene3D" id="2.60.120.200">
    <property type="match status" value="1"/>
</dbReference>